<organism evidence="2 3">
    <name type="scientific">Dreissena polymorpha</name>
    <name type="common">Zebra mussel</name>
    <name type="synonym">Mytilus polymorpha</name>
    <dbReference type="NCBI Taxonomy" id="45954"/>
    <lineage>
        <taxon>Eukaryota</taxon>
        <taxon>Metazoa</taxon>
        <taxon>Spiralia</taxon>
        <taxon>Lophotrochozoa</taxon>
        <taxon>Mollusca</taxon>
        <taxon>Bivalvia</taxon>
        <taxon>Autobranchia</taxon>
        <taxon>Heteroconchia</taxon>
        <taxon>Euheterodonta</taxon>
        <taxon>Imparidentia</taxon>
        <taxon>Neoheterodontei</taxon>
        <taxon>Myida</taxon>
        <taxon>Dreissenoidea</taxon>
        <taxon>Dreissenidae</taxon>
        <taxon>Dreissena</taxon>
    </lineage>
</organism>
<accession>A0A9D4KAQ2</accession>
<protein>
    <submittedName>
        <fullName evidence="2">Uncharacterized protein</fullName>
    </submittedName>
</protein>
<keyword evidence="3" id="KW-1185">Reference proteome</keyword>
<evidence type="ECO:0000256" key="1">
    <source>
        <dbReference type="SAM" id="MobiDB-lite"/>
    </source>
</evidence>
<reference evidence="2" key="2">
    <citation type="submission" date="2020-11" db="EMBL/GenBank/DDBJ databases">
        <authorList>
            <person name="McCartney M.A."/>
            <person name="Auch B."/>
            <person name="Kono T."/>
            <person name="Mallez S."/>
            <person name="Becker A."/>
            <person name="Gohl D.M."/>
            <person name="Silverstein K.A.T."/>
            <person name="Koren S."/>
            <person name="Bechman K.B."/>
            <person name="Herman A."/>
            <person name="Abrahante J.E."/>
            <person name="Garbe J."/>
        </authorList>
    </citation>
    <scope>NUCLEOTIDE SEQUENCE</scope>
    <source>
        <strain evidence="2">Duluth1</strain>
        <tissue evidence="2">Whole animal</tissue>
    </source>
</reference>
<gene>
    <name evidence="2" type="ORF">DPMN_109418</name>
</gene>
<feature type="compositionally biased region" description="Polar residues" evidence="1">
    <location>
        <begin position="118"/>
        <end position="145"/>
    </location>
</feature>
<feature type="region of interest" description="Disordered" evidence="1">
    <location>
        <begin position="114"/>
        <end position="185"/>
    </location>
</feature>
<sequence length="268" mass="30549">MDKAVQTVRDLFDMSNKALDQAGRAGAFHHLVRRKAAVTDTGLSTLKDIHSKVMYLPLSSEGVFDSGLHSKLKSRKEQKDQLNDLMPEFFDKHKRKFVSNAYDTVRSAYKKPRLHYQSGRSRPSYQLSYSANNENRQKQSFSVARSQGPKEKEVSVTPSFRIPKKQEQGKPQFVSQSSDTGIRSPQIFSTKMGRNNIRQMGVRHNKKGIFSGVQRNSHISGIKRTLVPKKVHIITKEISCLKKKDAIELVPIHQQNQGFYSTFFLVPK</sequence>
<evidence type="ECO:0000313" key="3">
    <source>
        <dbReference type="Proteomes" id="UP000828390"/>
    </source>
</evidence>
<name>A0A9D4KAQ2_DREPO</name>
<proteinExistence type="predicted"/>
<dbReference type="Proteomes" id="UP000828390">
    <property type="component" value="Unassembled WGS sequence"/>
</dbReference>
<dbReference type="EMBL" id="JAIWYP010000004">
    <property type="protein sequence ID" value="KAH3836049.1"/>
    <property type="molecule type" value="Genomic_DNA"/>
</dbReference>
<comment type="caution">
    <text evidence="2">The sequence shown here is derived from an EMBL/GenBank/DDBJ whole genome shotgun (WGS) entry which is preliminary data.</text>
</comment>
<reference evidence="2" key="1">
    <citation type="journal article" date="2019" name="bioRxiv">
        <title>The Genome of the Zebra Mussel, Dreissena polymorpha: A Resource for Invasive Species Research.</title>
        <authorList>
            <person name="McCartney M.A."/>
            <person name="Auch B."/>
            <person name="Kono T."/>
            <person name="Mallez S."/>
            <person name="Zhang Y."/>
            <person name="Obille A."/>
            <person name="Becker A."/>
            <person name="Abrahante J.E."/>
            <person name="Garbe J."/>
            <person name="Badalamenti J.P."/>
            <person name="Herman A."/>
            <person name="Mangelson H."/>
            <person name="Liachko I."/>
            <person name="Sullivan S."/>
            <person name="Sone E.D."/>
            <person name="Koren S."/>
            <person name="Silverstein K.A.T."/>
            <person name="Beckman K.B."/>
            <person name="Gohl D.M."/>
        </authorList>
    </citation>
    <scope>NUCLEOTIDE SEQUENCE</scope>
    <source>
        <strain evidence="2">Duluth1</strain>
        <tissue evidence="2">Whole animal</tissue>
    </source>
</reference>
<feature type="compositionally biased region" description="Polar residues" evidence="1">
    <location>
        <begin position="173"/>
        <end position="185"/>
    </location>
</feature>
<dbReference type="AlphaFoldDB" id="A0A9D4KAQ2"/>
<evidence type="ECO:0000313" key="2">
    <source>
        <dbReference type="EMBL" id="KAH3836049.1"/>
    </source>
</evidence>